<dbReference type="InterPro" id="IPR032675">
    <property type="entry name" value="LRR_dom_sf"/>
</dbReference>
<reference evidence="2 3" key="1">
    <citation type="submission" date="2016-07" db="EMBL/GenBank/DDBJ databases">
        <title>Pervasive Adenine N6-methylation of Active Genes in Fungi.</title>
        <authorList>
            <consortium name="DOE Joint Genome Institute"/>
            <person name="Mondo S.J."/>
            <person name="Dannebaum R.O."/>
            <person name="Kuo R.C."/>
            <person name="Labutti K."/>
            <person name="Haridas S."/>
            <person name="Kuo A."/>
            <person name="Salamov A."/>
            <person name="Ahrendt S.R."/>
            <person name="Lipzen A."/>
            <person name="Sullivan W."/>
            <person name="Andreopoulos W.B."/>
            <person name="Clum A."/>
            <person name="Lindquist E."/>
            <person name="Daum C."/>
            <person name="Ramamoorthy G.K."/>
            <person name="Gryganskyi A."/>
            <person name="Culley D."/>
            <person name="Magnuson J.K."/>
            <person name="James T.Y."/>
            <person name="O'Malley M.A."/>
            <person name="Stajich J.E."/>
            <person name="Spatafora J.W."/>
            <person name="Visel A."/>
            <person name="Grigoriev I.V."/>
        </authorList>
    </citation>
    <scope>NUCLEOTIDE SEQUENCE [LARGE SCALE GENOMIC DNA]</scope>
    <source>
        <strain evidence="2 3">62-1032</strain>
    </source>
</reference>
<dbReference type="Gene3D" id="3.80.10.10">
    <property type="entry name" value="Ribonuclease Inhibitor"/>
    <property type="match status" value="1"/>
</dbReference>
<sequence>MGRLYTRRHQFPLRVVKPRAEPCDSLAFAERCSRLPLEIVGFIIVETAKLQYGKRNVAPFCLISKASLPGVRRELYRSVSMSYRYWDVDSREELLEEDFQGLVMNDAAFLRTLKEAPHLGALVRGLTLDLQFYEYLLPEEGTDEIRSSVQTIFGACANISQLEVRTTGDGCPTDYIAETIAELETTPPLEELDITCFGTEIDGLLGRLPKLRNLHLRAHFKLWAMGHRFPSPPPFPFSLQELKYDIESPGVFQAIMHNSHSTLRTLNTTSSLFLDKEVRTALPSFNALKALDVKMYITDHKHSKRTAFAISSLPSLQTLSVHSSPGPSGAPLVDLLIPRLPSSLQTLDLAHIPVDSTSINRFIDRDHATPLPNLRLVRIDSEGWASRKATQKAEKERVQRELALERCEIAGLEVEVGRRY</sequence>
<proteinExistence type="predicted"/>
<keyword evidence="3" id="KW-1185">Reference proteome</keyword>
<keyword evidence="1" id="KW-0175">Coiled coil</keyword>
<dbReference type="Proteomes" id="UP000193467">
    <property type="component" value="Unassembled WGS sequence"/>
</dbReference>
<name>A0A1Y2EUX7_9BASI</name>
<evidence type="ECO:0000256" key="1">
    <source>
        <dbReference type="SAM" id="Coils"/>
    </source>
</evidence>
<protein>
    <recommendedName>
        <fullName evidence="4">F-box domain-containing protein</fullName>
    </recommendedName>
</protein>
<feature type="coiled-coil region" evidence="1">
    <location>
        <begin position="388"/>
        <end position="415"/>
    </location>
</feature>
<dbReference type="SUPFAM" id="SSF52047">
    <property type="entry name" value="RNI-like"/>
    <property type="match status" value="1"/>
</dbReference>
<gene>
    <name evidence="2" type="ORF">BCR35DRAFT_306366</name>
</gene>
<comment type="caution">
    <text evidence="2">The sequence shown here is derived from an EMBL/GenBank/DDBJ whole genome shotgun (WGS) entry which is preliminary data.</text>
</comment>
<dbReference type="InParanoid" id="A0A1Y2EUX7"/>
<dbReference type="EMBL" id="MCGR01000038">
    <property type="protein sequence ID" value="ORY75378.1"/>
    <property type="molecule type" value="Genomic_DNA"/>
</dbReference>
<evidence type="ECO:0008006" key="4">
    <source>
        <dbReference type="Google" id="ProtNLM"/>
    </source>
</evidence>
<evidence type="ECO:0000313" key="3">
    <source>
        <dbReference type="Proteomes" id="UP000193467"/>
    </source>
</evidence>
<evidence type="ECO:0000313" key="2">
    <source>
        <dbReference type="EMBL" id="ORY75378.1"/>
    </source>
</evidence>
<organism evidence="2 3">
    <name type="scientific">Leucosporidium creatinivorum</name>
    <dbReference type="NCBI Taxonomy" id="106004"/>
    <lineage>
        <taxon>Eukaryota</taxon>
        <taxon>Fungi</taxon>
        <taxon>Dikarya</taxon>
        <taxon>Basidiomycota</taxon>
        <taxon>Pucciniomycotina</taxon>
        <taxon>Microbotryomycetes</taxon>
        <taxon>Leucosporidiales</taxon>
        <taxon>Leucosporidium</taxon>
    </lineage>
</organism>
<dbReference type="AlphaFoldDB" id="A0A1Y2EUX7"/>
<accession>A0A1Y2EUX7</accession>